<organism evidence="1">
    <name type="scientific">Amphimedon queenslandica</name>
    <name type="common">Sponge</name>
    <dbReference type="NCBI Taxonomy" id="400682"/>
    <lineage>
        <taxon>Eukaryota</taxon>
        <taxon>Metazoa</taxon>
        <taxon>Porifera</taxon>
        <taxon>Demospongiae</taxon>
        <taxon>Heteroscleromorpha</taxon>
        <taxon>Haplosclerida</taxon>
        <taxon>Niphatidae</taxon>
        <taxon>Amphimedon</taxon>
    </lineage>
</organism>
<evidence type="ECO:0000313" key="1">
    <source>
        <dbReference type="EnsemblMetazoa" id="Aqu2.1.30739_001"/>
    </source>
</evidence>
<dbReference type="EnsemblMetazoa" id="Aqu2.1.30739_001">
    <property type="protein sequence ID" value="Aqu2.1.30739_001"/>
    <property type="gene ID" value="Aqu2.1.30739"/>
</dbReference>
<protein>
    <submittedName>
        <fullName evidence="1">Uncharacterized protein</fullName>
    </submittedName>
</protein>
<sequence length="8" mass="996">MDERVFIS</sequence>
<reference evidence="1" key="1">
    <citation type="submission" date="2017-05" db="UniProtKB">
        <authorList>
            <consortium name="EnsemblMetazoa"/>
        </authorList>
    </citation>
    <scope>IDENTIFICATION</scope>
</reference>
<proteinExistence type="predicted"/>
<name>A0A1X7UTA0_AMPQE</name>
<dbReference type="InParanoid" id="A0A1X7UTA0"/>
<accession>A0A1X7UTA0</accession>